<evidence type="ECO:0000313" key="4">
    <source>
        <dbReference type="Proteomes" id="UP000077255"/>
    </source>
</evidence>
<keyword evidence="4" id="KW-1185">Reference proteome</keyword>
<evidence type="ECO:0000313" key="3">
    <source>
        <dbReference type="EMBL" id="AND68416.1"/>
    </source>
</evidence>
<dbReference type="InterPro" id="IPR008020">
    <property type="entry name" value="G8P"/>
</dbReference>
<proteinExistence type="predicted"/>
<dbReference type="Proteomes" id="UP000077255">
    <property type="component" value="Chromosome"/>
</dbReference>
<dbReference type="Pfam" id="PF05356">
    <property type="entry name" value="Phage_Coat_B"/>
    <property type="match status" value="1"/>
</dbReference>
<keyword evidence="1" id="KW-0812">Transmembrane</keyword>
<dbReference type="AlphaFoldDB" id="A0A160MYR4"/>
<keyword evidence="1" id="KW-0472">Membrane</keyword>
<keyword evidence="1" id="KW-1133">Transmembrane helix</keyword>
<gene>
    <name evidence="3" type="ORF">ATSB10_09620</name>
</gene>
<dbReference type="RefSeq" id="WP_063670898.1">
    <property type="nucleotide sequence ID" value="NZ_CP014841.1"/>
</dbReference>
<feature type="chain" id="PRO_5007817504" evidence="2">
    <location>
        <begin position="26"/>
        <end position="74"/>
    </location>
</feature>
<dbReference type="PATRIC" id="fig|445710.3.peg.959"/>
<sequence length="74" mass="7366">MNLKQKIVGAAGAVSSVLMTGVVMAQTSGGAADLTAAVTGELSDGKAQLYVIGGAVLTLVAVVALIRHMRRAAN</sequence>
<accession>A0A160MYR4</accession>
<feature type="signal peptide" evidence="2">
    <location>
        <begin position="1"/>
        <end position="25"/>
    </location>
</feature>
<evidence type="ECO:0000256" key="1">
    <source>
        <dbReference type="SAM" id="Phobius"/>
    </source>
</evidence>
<evidence type="ECO:0000256" key="2">
    <source>
        <dbReference type="SAM" id="SignalP"/>
    </source>
</evidence>
<dbReference type="EMBL" id="CP014841">
    <property type="protein sequence ID" value="AND68416.1"/>
    <property type="molecule type" value="Genomic_DNA"/>
</dbReference>
<keyword evidence="2" id="KW-0732">Signal</keyword>
<dbReference type="STRING" id="445710.ATSB10_09620"/>
<dbReference type="KEGG" id="dtx:ATSB10_09620"/>
<reference evidence="3 4" key="1">
    <citation type="submission" date="2016-02" db="EMBL/GenBank/DDBJ databases">
        <title>Complete genome sequencing and analysis of ATSB10, Dyella thiooxydans isolated from rhizosphere soil of sunflower (Helianthus annuus L.).</title>
        <authorList>
            <person name="Lee Y."/>
            <person name="Hwangbo K."/>
            <person name="Chung H."/>
            <person name="Yoo J."/>
            <person name="Kim K.Y."/>
            <person name="Sa T.M."/>
            <person name="Um Y."/>
            <person name="Madhaiyan M."/>
        </authorList>
    </citation>
    <scope>NUCLEOTIDE SEQUENCE [LARGE SCALE GENOMIC DNA]</scope>
    <source>
        <strain evidence="3 4">ATSB10</strain>
    </source>
</reference>
<organism evidence="3 4">
    <name type="scientific">Dyella thiooxydans</name>
    <dbReference type="NCBI Taxonomy" id="445710"/>
    <lineage>
        <taxon>Bacteria</taxon>
        <taxon>Pseudomonadati</taxon>
        <taxon>Pseudomonadota</taxon>
        <taxon>Gammaproteobacteria</taxon>
        <taxon>Lysobacterales</taxon>
        <taxon>Rhodanobacteraceae</taxon>
        <taxon>Dyella</taxon>
    </lineage>
</organism>
<feature type="transmembrane region" description="Helical" evidence="1">
    <location>
        <begin position="49"/>
        <end position="66"/>
    </location>
</feature>
<protein>
    <submittedName>
        <fullName evidence="3">Uncharacterized protein</fullName>
    </submittedName>
</protein>
<name>A0A160MYR4_9GAMM</name>